<dbReference type="EMBL" id="BAABIP010000018">
    <property type="protein sequence ID" value="GAA4770930.1"/>
    <property type="molecule type" value="Genomic_DNA"/>
</dbReference>
<proteinExistence type="predicted"/>
<organism evidence="1 2">
    <name type="scientific">Flavobacterium hankyongi</name>
    <dbReference type="NCBI Taxonomy" id="1176532"/>
    <lineage>
        <taxon>Bacteria</taxon>
        <taxon>Pseudomonadati</taxon>
        <taxon>Bacteroidota</taxon>
        <taxon>Flavobacteriia</taxon>
        <taxon>Flavobacteriales</taxon>
        <taxon>Flavobacteriaceae</taxon>
        <taxon>Flavobacterium</taxon>
    </lineage>
</organism>
<dbReference type="Proteomes" id="UP001500141">
    <property type="component" value="Unassembled WGS sequence"/>
</dbReference>
<name>A0ABP8ZZV1_9FLAO</name>
<evidence type="ECO:0000313" key="2">
    <source>
        <dbReference type="Proteomes" id="UP001500141"/>
    </source>
</evidence>
<reference evidence="2" key="1">
    <citation type="journal article" date="2019" name="Int. J. Syst. Evol. Microbiol.">
        <title>The Global Catalogue of Microorganisms (GCM) 10K type strain sequencing project: providing services to taxonomists for standard genome sequencing and annotation.</title>
        <authorList>
            <consortium name="The Broad Institute Genomics Platform"/>
            <consortium name="The Broad Institute Genome Sequencing Center for Infectious Disease"/>
            <person name="Wu L."/>
            <person name="Ma J."/>
        </authorList>
    </citation>
    <scope>NUCLEOTIDE SEQUENCE [LARGE SCALE GENOMIC DNA]</scope>
    <source>
        <strain evidence="2">JCM 18198</strain>
    </source>
</reference>
<comment type="caution">
    <text evidence="1">The sequence shown here is derived from an EMBL/GenBank/DDBJ whole genome shotgun (WGS) entry which is preliminary data.</text>
</comment>
<accession>A0ABP8ZZV1</accession>
<gene>
    <name evidence="1" type="ORF">GCM10023230_21370</name>
</gene>
<dbReference type="RefSeq" id="WP_264544513.1">
    <property type="nucleotide sequence ID" value="NZ_CP085725.1"/>
</dbReference>
<sequence>MVELKRYNSEKGISYKLKKIPEDIGSLGRDLNWKEYINDEPIAYVKIIDNKTINFHWYGFYNKKTKKREFEEINFNQETNSKEIVLKLCPN</sequence>
<protein>
    <submittedName>
        <fullName evidence="1">Uncharacterized protein</fullName>
    </submittedName>
</protein>
<evidence type="ECO:0000313" key="1">
    <source>
        <dbReference type="EMBL" id="GAA4770930.1"/>
    </source>
</evidence>
<keyword evidence="2" id="KW-1185">Reference proteome</keyword>